<proteinExistence type="predicted"/>
<dbReference type="EMBL" id="JAHLQT010035946">
    <property type="protein sequence ID" value="KAG7157971.1"/>
    <property type="molecule type" value="Genomic_DNA"/>
</dbReference>
<evidence type="ECO:0000313" key="2">
    <source>
        <dbReference type="Proteomes" id="UP000747542"/>
    </source>
</evidence>
<keyword evidence="2" id="KW-1185">Reference proteome</keyword>
<protein>
    <submittedName>
        <fullName evidence="1">Uncharacterized protein</fullName>
    </submittedName>
</protein>
<name>A0A8J5MNH6_HOMAM</name>
<organism evidence="1 2">
    <name type="scientific">Homarus americanus</name>
    <name type="common">American lobster</name>
    <dbReference type="NCBI Taxonomy" id="6706"/>
    <lineage>
        <taxon>Eukaryota</taxon>
        <taxon>Metazoa</taxon>
        <taxon>Ecdysozoa</taxon>
        <taxon>Arthropoda</taxon>
        <taxon>Crustacea</taxon>
        <taxon>Multicrustacea</taxon>
        <taxon>Malacostraca</taxon>
        <taxon>Eumalacostraca</taxon>
        <taxon>Eucarida</taxon>
        <taxon>Decapoda</taxon>
        <taxon>Pleocyemata</taxon>
        <taxon>Astacidea</taxon>
        <taxon>Nephropoidea</taxon>
        <taxon>Nephropidae</taxon>
        <taxon>Homarus</taxon>
    </lineage>
</organism>
<sequence>MACTILISSCKAVIMIISLGRILDDRDQFRMLFSGGFVKIIDGGSRLHKAGAGLLVCGLFVAHENHLLMTRPLTALLGLVDVAQTPPASRCVAVHHSAKHTHHNRQTDQDRQVRRLLLVDLEENIRERQSDNITEHRDLLPTGGKVLGAQVERPRNTPRRPIPAVNRDHQVRQDGDITLQLRVSAADLPPHEHRQGQHQAVGRNPTFSWGRILPYLGRNPTLCWDGFLPYSREESYPILEQNPTIFRGGILPYSVAESYRLLGRIPSVFWGRFLPFSRVESYRILAQNPSVFWSEILLYCGRNPTIFWGRVVPSLGTESYHLLAQNPTVFWSDILPSPWAEP</sequence>
<comment type="caution">
    <text evidence="1">The sequence shown here is derived from an EMBL/GenBank/DDBJ whole genome shotgun (WGS) entry which is preliminary data.</text>
</comment>
<evidence type="ECO:0000313" key="1">
    <source>
        <dbReference type="EMBL" id="KAG7157971.1"/>
    </source>
</evidence>
<dbReference type="AlphaFoldDB" id="A0A8J5MNH6"/>
<reference evidence="1" key="1">
    <citation type="journal article" date="2021" name="Sci. Adv.">
        <title>The American lobster genome reveals insights on longevity, neural, and immune adaptations.</title>
        <authorList>
            <person name="Polinski J.M."/>
            <person name="Zimin A.V."/>
            <person name="Clark K.F."/>
            <person name="Kohn A.B."/>
            <person name="Sadowski N."/>
            <person name="Timp W."/>
            <person name="Ptitsyn A."/>
            <person name="Khanna P."/>
            <person name="Romanova D.Y."/>
            <person name="Williams P."/>
            <person name="Greenwood S.J."/>
            <person name="Moroz L.L."/>
            <person name="Walt D.R."/>
            <person name="Bodnar A.G."/>
        </authorList>
    </citation>
    <scope>NUCLEOTIDE SEQUENCE</scope>
    <source>
        <strain evidence="1">GMGI-L3</strain>
    </source>
</reference>
<gene>
    <name evidence="1" type="ORF">Hamer_G014837</name>
</gene>
<accession>A0A8J5MNH6</accession>
<dbReference type="Proteomes" id="UP000747542">
    <property type="component" value="Unassembled WGS sequence"/>
</dbReference>